<accession>A0A9X1ILB6</accession>
<evidence type="ECO:0000313" key="2">
    <source>
        <dbReference type="Proteomes" id="UP001139311"/>
    </source>
</evidence>
<proteinExistence type="predicted"/>
<dbReference type="EMBL" id="JAJAQI010000109">
    <property type="protein sequence ID" value="MCB4825493.1"/>
    <property type="molecule type" value="Genomic_DNA"/>
</dbReference>
<organism evidence="1 2">
    <name type="scientific">Roseicella aerolata</name>
    <dbReference type="NCBI Taxonomy" id="2883479"/>
    <lineage>
        <taxon>Bacteria</taxon>
        <taxon>Pseudomonadati</taxon>
        <taxon>Pseudomonadota</taxon>
        <taxon>Alphaproteobacteria</taxon>
        <taxon>Acetobacterales</taxon>
        <taxon>Roseomonadaceae</taxon>
        <taxon>Roseicella</taxon>
    </lineage>
</organism>
<evidence type="ECO:0000313" key="1">
    <source>
        <dbReference type="EMBL" id="MCB4825493.1"/>
    </source>
</evidence>
<dbReference type="AlphaFoldDB" id="A0A9X1ILB6"/>
<dbReference type="RefSeq" id="WP_226614451.1">
    <property type="nucleotide sequence ID" value="NZ_JAJAQI010000109.1"/>
</dbReference>
<reference evidence="1" key="1">
    <citation type="submission" date="2021-10" db="EMBL/GenBank/DDBJ databases">
        <title>Roseicella aerolatum sp. nov., isolated from aerosols of e-waste dismantling site.</title>
        <authorList>
            <person name="Qin T."/>
        </authorList>
    </citation>
    <scope>NUCLEOTIDE SEQUENCE</scope>
    <source>
        <strain evidence="1">GB24</strain>
    </source>
</reference>
<comment type="caution">
    <text evidence="1">The sequence shown here is derived from an EMBL/GenBank/DDBJ whole genome shotgun (WGS) entry which is preliminary data.</text>
</comment>
<sequence>MASASNQGEAFISTGVRLPADALSLLRRAAVERAEREGCRVSVSGVLADLIRANADTLNGERRQ</sequence>
<protein>
    <submittedName>
        <fullName evidence="1">Uncharacterized protein</fullName>
    </submittedName>
</protein>
<name>A0A9X1ILB6_9PROT</name>
<gene>
    <name evidence="1" type="ORF">LHA35_27700</name>
</gene>
<keyword evidence="2" id="KW-1185">Reference proteome</keyword>
<dbReference type="Proteomes" id="UP001139311">
    <property type="component" value="Unassembled WGS sequence"/>
</dbReference>